<proteinExistence type="inferred from homology"/>
<dbReference type="PRINTS" id="PR00449">
    <property type="entry name" value="RASTRNSFRMNG"/>
</dbReference>
<dbReference type="PROSITE" id="PS51420">
    <property type="entry name" value="RHO"/>
    <property type="match status" value="1"/>
</dbReference>
<accession>A0A6B2LKC0</accession>
<dbReference type="Gene3D" id="3.40.50.300">
    <property type="entry name" value="P-loop containing nucleotide triphosphate hydrolases"/>
    <property type="match status" value="1"/>
</dbReference>
<dbReference type="SMART" id="SM00173">
    <property type="entry name" value="RAS"/>
    <property type="match status" value="1"/>
</dbReference>
<protein>
    <submittedName>
        <fullName evidence="4">Uncharacterized protein</fullName>
    </submittedName>
</protein>
<name>A0A6B2LKC0_9EUKA</name>
<keyword evidence="3" id="KW-0342">GTP-binding</keyword>
<dbReference type="PROSITE" id="PS51419">
    <property type="entry name" value="RAB"/>
    <property type="match status" value="1"/>
</dbReference>
<evidence type="ECO:0000313" key="4">
    <source>
        <dbReference type="EMBL" id="NDV37424.1"/>
    </source>
</evidence>
<dbReference type="GO" id="GO:0007264">
    <property type="term" value="P:small GTPase-mediated signal transduction"/>
    <property type="evidence" value="ECO:0007669"/>
    <property type="project" value="InterPro"/>
</dbReference>
<dbReference type="SMART" id="SM00175">
    <property type="entry name" value="RAB"/>
    <property type="match status" value="1"/>
</dbReference>
<dbReference type="NCBIfam" id="TIGR00231">
    <property type="entry name" value="small_GTP"/>
    <property type="match status" value="1"/>
</dbReference>
<dbReference type="Pfam" id="PF00071">
    <property type="entry name" value="Ras"/>
    <property type="match status" value="1"/>
</dbReference>
<dbReference type="InterPro" id="IPR027417">
    <property type="entry name" value="P-loop_NTPase"/>
</dbReference>
<dbReference type="AlphaFoldDB" id="A0A6B2LKC0"/>
<comment type="similarity">
    <text evidence="1">Belongs to the small GTPase superfamily. Rho family.</text>
</comment>
<dbReference type="GO" id="GO:0003924">
    <property type="term" value="F:GTPase activity"/>
    <property type="evidence" value="ECO:0007669"/>
    <property type="project" value="InterPro"/>
</dbReference>
<dbReference type="PROSITE" id="PS51421">
    <property type="entry name" value="RAS"/>
    <property type="match status" value="1"/>
</dbReference>
<evidence type="ECO:0000256" key="1">
    <source>
        <dbReference type="ARBA" id="ARBA00010142"/>
    </source>
</evidence>
<dbReference type="InterPro" id="IPR005225">
    <property type="entry name" value="Small_GTP-bd"/>
</dbReference>
<dbReference type="CDD" id="cd00157">
    <property type="entry name" value="Rho"/>
    <property type="match status" value="1"/>
</dbReference>
<keyword evidence="2" id="KW-0547">Nucleotide-binding</keyword>
<dbReference type="EMBL" id="GIBP01008455">
    <property type="protein sequence ID" value="NDV37424.1"/>
    <property type="molecule type" value="Transcribed_RNA"/>
</dbReference>
<dbReference type="InterPro" id="IPR003578">
    <property type="entry name" value="Small_GTPase_Rho"/>
</dbReference>
<sequence length="179" mass="20363">MLITFTSGSFPFEYIPTVFEGYSAYLTLNGQSVLISLWDTAGHEEYDKLRPLSYSNTNVFLCTFSIDNPSSFEHVLTKWSPEISHHCPNTPFLLVGTKRDLREDSETLRKLEAKQQAPISWDQGVEMAQKIKAVQYIECSSITLWGVKQLFEEAAKISLSLTAPKEKENKKDNNNCVIF</sequence>
<dbReference type="InterPro" id="IPR001806">
    <property type="entry name" value="Small_GTPase"/>
</dbReference>
<dbReference type="PANTHER" id="PTHR24072">
    <property type="entry name" value="RHO FAMILY GTPASE"/>
    <property type="match status" value="1"/>
</dbReference>
<dbReference type="FunFam" id="3.40.50.300:FF:001179">
    <property type="entry name" value="Rho family GTPase"/>
    <property type="match status" value="1"/>
</dbReference>
<organism evidence="4">
    <name type="scientific">Arcella intermedia</name>
    <dbReference type="NCBI Taxonomy" id="1963864"/>
    <lineage>
        <taxon>Eukaryota</taxon>
        <taxon>Amoebozoa</taxon>
        <taxon>Tubulinea</taxon>
        <taxon>Elardia</taxon>
        <taxon>Arcellinida</taxon>
        <taxon>Sphaerothecina</taxon>
        <taxon>Arcellidae</taxon>
        <taxon>Arcella</taxon>
    </lineage>
</organism>
<evidence type="ECO:0000256" key="2">
    <source>
        <dbReference type="ARBA" id="ARBA00022741"/>
    </source>
</evidence>
<dbReference type="GO" id="GO:0005525">
    <property type="term" value="F:GTP binding"/>
    <property type="evidence" value="ECO:0007669"/>
    <property type="project" value="UniProtKB-KW"/>
</dbReference>
<reference evidence="4" key="1">
    <citation type="journal article" date="2020" name="J. Eukaryot. Microbiol.">
        <title>De novo Sequencing, Assembly and Annotation of the Transcriptome for the Free-Living Testate Amoeba Arcella intermedia.</title>
        <authorList>
            <person name="Ribeiro G.M."/>
            <person name="Porfirio-Sousa A.L."/>
            <person name="Maurer-Alcala X.X."/>
            <person name="Katz L.A."/>
            <person name="Lahr D.J.G."/>
        </authorList>
    </citation>
    <scope>NUCLEOTIDE SEQUENCE</scope>
</reference>
<dbReference type="SUPFAM" id="SSF52540">
    <property type="entry name" value="P-loop containing nucleoside triphosphate hydrolases"/>
    <property type="match status" value="1"/>
</dbReference>
<evidence type="ECO:0000256" key="3">
    <source>
        <dbReference type="ARBA" id="ARBA00023134"/>
    </source>
</evidence>
<dbReference type="SMART" id="SM00174">
    <property type="entry name" value="RHO"/>
    <property type="match status" value="1"/>
</dbReference>